<keyword evidence="2" id="KW-0732">Signal</keyword>
<accession>A0ABQ6VVT0</accession>
<protein>
    <submittedName>
        <fullName evidence="3">Uncharacterized protein</fullName>
    </submittedName>
</protein>
<reference evidence="3 4" key="1">
    <citation type="submission" date="2018-09" db="EMBL/GenBank/DDBJ databases">
        <title>Genome sequence and characterization of the bcs clusters for the production of nanocellulose from the low pH resistant strain Komagataeibacter medellinensis ID13488.</title>
        <authorList>
            <person name="Hernandez-Arriaga A.M."/>
            <person name="Del Cerro C."/>
            <person name="Urbina L."/>
            <person name="Eceiza A."/>
            <person name="Retegi A."/>
            <person name="Prieto M.A."/>
        </authorList>
    </citation>
    <scope>NUCLEOTIDE SEQUENCE [LARGE SCALE GENOMIC DNA]</scope>
    <source>
        <strain evidence="3 4">ID13488</strain>
    </source>
</reference>
<feature type="signal peptide" evidence="2">
    <location>
        <begin position="1"/>
        <end position="33"/>
    </location>
</feature>
<evidence type="ECO:0000313" key="4">
    <source>
        <dbReference type="Proteomes" id="UP000427842"/>
    </source>
</evidence>
<evidence type="ECO:0000256" key="2">
    <source>
        <dbReference type="SAM" id="SignalP"/>
    </source>
</evidence>
<organism evidence="3 4">
    <name type="scientific">Komagataeibacter medellinensis</name>
    <dbReference type="NCBI Taxonomy" id="1177712"/>
    <lineage>
        <taxon>Bacteria</taxon>
        <taxon>Pseudomonadati</taxon>
        <taxon>Pseudomonadota</taxon>
        <taxon>Alphaproteobacteria</taxon>
        <taxon>Acetobacterales</taxon>
        <taxon>Acetobacteraceae</taxon>
        <taxon>Komagataeibacter</taxon>
    </lineage>
</organism>
<proteinExistence type="predicted"/>
<dbReference type="Proteomes" id="UP000427842">
    <property type="component" value="Unassembled WGS sequence"/>
</dbReference>
<comment type="caution">
    <text evidence="3">The sequence shown here is derived from an EMBL/GenBank/DDBJ whole genome shotgun (WGS) entry which is preliminary data.</text>
</comment>
<evidence type="ECO:0000313" key="3">
    <source>
        <dbReference type="EMBL" id="KAB8124301.1"/>
    </source>
</evidence>
<keyword evidence="4" id="KW-1185">Reference proteome</keyword>
<dbReference type="EMBL" id="QYAZ01000001">
    <property type="protein sequence ID" value="KAB8124301.1"/>
    <property type="molecule type" value="Genomic_DNA"/>
</dbReference>
<feature type="region of interest" description="Disordered" evidence="1">
    <location>
        <begin position="288"/>
        <end position="316"/>
    </location>
</feature>
<evidence type="ECO:0000256" key="1">
    <source>
        <dbReference type="SAM" id="MobiDB-lite"/>
    </source>
</evidence>
<gene>
    <name evidence="3" type="ORF">D3W54_08950</name>
</gene>
<feature type="chain" id="PRO_5045161609" evidence="2">
    <location>
        <begin position="34"/>
        <end position="316"/>
    </location>
</feature>
<name>A0ABQ6VVT0_9PROT</name>
<sequence>MFLQIRKEKAGMRLLPAAILAIGTLCTLPQARAADPDWVFANSGPGGQPMVMSHQGSLDVMFYRSASGTIGIAIHQRHGRYRNPRGVETAMVMIGRFTIALQTFLDGQKWDTAGGDLKPDTVPDMVDALKVAATGALIPFEHDPVPFSVRGAMAALDDLAHYAKDHGESLPPPLQPAPATHAAPGVDIEKLAHHPYDTQHGRRLVLPLYDIAANCGRAHIEMQDTDGECITAEQKSQAALTAQWAQYDSDLKGACLSLVSDPGRLEKYQSLLMCLSRYQDDRRQWQLVSGSSGSDDILPAKNGGAGQPPATAPTPP</sequence>